<evidence type="ECO:0000313" key="6">
    <source>
        <dbReference type="RefSeq" id="XP_022239257.1"/>
    </source>
</evidence>
<evidence type="ECO:0000256" key="3">
    <source>
        <dbReference type="SAM" id="MobiDB-lite"/>
    </source>
</evidence>
<dbReference type="Proteomes" id="UP000694941">
    <property type="component" value="Unplaced"/>
</dbReference>
<feature type="compositionally biased region" description="Polar residues" evidence="3">
    <location>
        <begin position="841"/>
        <end position="852"/>
    </location>
</feature>
<feature type="region of interest" description="Disordered" evidence="3">
    <location>
        <begin position="1943"/>
        <end position="1974"/>
    </location>
</feature>
<feature type="region of interest" description="Disordered" evidence="3">
    <location>
        <begin position="1862"/>
        <end position="1919"/>
    </location>
</feature>
<dbReference type="InterPro" id="IPR001611">
    <property type="entry name" value="Leu-rich_rpt"/>
</dbReference>
<feature type="region of interest" description="Disordered" evidence="3">
    <location>
        <begin position="446"/>
        <end position="523"/>
    </location>
</feature>
<accession>A0ABM1S6K2</accession>
<dbReference type="PANTHER" id="PTHR23119">
    <property type="entry name" value="DISCS LARGE"/>
    <property type="match status" value="1"/>
</dbReference>
<organism evidence="5 6">
    <name type="scientific">Limulus polyphemus</name>
    <name type="common">Atlantic horseshoe crab</name>
    <dbReference type="NCBI Taxonomy" id="6850"/>
    <lineage>
        <taxon>Eukaryota</taxon>
        <taxon>Metazoa</taxon>
        <taxon>Ecdysozoa</taxon>
        <taxon>Arthropoda</taxon>
        <taxon>Chelicerata</taxon>
        <taxon>Merostomata</taxon>
        <taxon>Xiphosura</taxon>
        <taxon>Limulidae</taxon>
        <taxon>Limulus</taxon>
    </lineage>
</organism>
<dbReference type="RefSeq" id="XP_022239257.1">
    <property type="nucleotide sequence ID" value="XM_022383549.1"/>
</dbReference>
<gene>
    <name evidence="6" type="primary">LOC106457552</name>
</gene>
<dbReference type="SMART" id="SM00228">
    <property type="entry name" value="PDZ"/>
    <property type="match status" value="4"/>
</dbReference>
<sequence>MFRFIPILGGCNRQVERIDKIHCNLVSIPDDVLRYARTLEELCLDGNRLRVLPRGLFRLVRLRKLSLSDNEICRLPPDIANLESLVEFDVSKNDLDHLPDNIKYLKCLEVADFSINHLTKLPPAFCQLKNLTFLGLNDVYIAQLPSDIGNLVNLQSLEMRENCLQNLPPSFALLTKLECLDIGNNEFEELPGLVGQLKSLRELWLDGNQLSTLPKANQNKISALPPGIGKCVSLQELILTENLLTEIPPSIGNLVKLSTLNLDKNRISKLPSQIGNLTSLGVLSLRSNLLNSIPIEMGRLKQLRVLDVCGNRLQFLPITVTGLNLKALWLSENQSKPLLKFQTDDQDGMKVLTCFLLPQQEYYNQIQEDMQPGKLLIKSTSETQLQNIEGQEEMNHKDEERVSAVRFCEENEEEKEEKETQFIRHDTPFPKDMKVRHHKLLVSKAKNIDESEKTTEENVQIQQASSEVDMVDSTDRSVNHSSTDGKEMPTTVKSVSRHKEEKELTEPIEELEKLESPSPQPKLLKHSNEEILQKEESANAINHNPPRAIQPATATASPCCERSADKPTVSTVNHSNSDTKTSNVVEFQNEEVGVNYSSKGSDTNHISRDEDCNVSFTSETENQSEHHPKLHHRGSPHKVKIKRVKPSILKEDEEKLMRKEKMNKVEEPLPTPPPSPPQLQPFSRQTESVGAASSRSFSQPSTSSPLPFETMEEAHCVVLQRGSGGLGLSIAGGKGSTPYRGEDEGIFVSRITDGGPAHQSGIQIGDKILTVNGVPVMDVDHYEAVSILKQAGNEIKLVTVREIPRFISQSENPSPVSSVRKVQEPVEHLNMLVEHKRVETPSYQQRIHTPPQQREVETPTQHERIHTPPQQREVETPTQHERIHTPPQQREVETPTQHERIHTPPQQWEVETPTQHERVETPYYQQRVDTPTQQQRVDTPTQQQRVDTPTQQQRVDTPTQQQRVDTPTQQQRVDTPTQQQRVDTPTQQQRVDTPTPQQRVDTPTPQQRVNTPTPQQRVNTPTPQQRVNTPTPQQRVDTPTPQQRVDTSVQQCQGSMTTEQQSSDMLAQQHKVDEDTQKQKLIDATLLSFDEQCFTKNVSISTVDTFPAKTTGPFSHEIKQVEVVNTPKTTKQNILPPSVPMTETLTDTVEYEVKHEIIHTILSRNHNGLGFSISGGIDSIPYKEDCVGIYISCITENGAAAKDGKLKVGDKILSINGVDVEDARHDQVVSMLVGLERYVRLVVQRDRLVPKDPKVPISFVSTPAHKSTKVFGVPKPYTCLYSADSYMANRPSFLGTYKTDGHSTHSIYTKLPVHRNETVGMSSFSTTTTQSTSTITATSPTTSPFCHSSTLQSSPNILTTTSQFVRPSSYSGFSVCEPHSLPLQATHTSSPIQTPDYAEEHLPFSNLPENYSSSQPRVVSKQLGTFDTMIPEYSNSHISTARSQSTKTIVPFTSGYFNPQSQVYSSCSQKPQVYGEISQNGPSPAQVTEFSHLAKNNQATSRLSGPLVTVTIQQPESPVPIGPEFPPPPKALGTFTETITRSTYTETISTRLTNNTLALTAPLVEDVKLIKAGHPLGLSIIGGVDHPCYPFGQNEPGIFISKINPNSTAEKSEKLFVGDRLIKVNGVDIQKATHQEAVLTLLAPTHEVVLTVQHDPLPKGWQQTLKLEPVAVTEMIISREPHEKLGICIKGGTHSEPGNPFDTTDEGIFVSWIHPDGASKRDGRLKPGMRVIEINGVSLIGASYEEAVHTLNNTGETVQMIVCDCYNTASSESSLSDTKSAQPMLSMGREDENTSVSQQDQLKKDQDTDSHSLSSTSSTHTDRAVANLPKSQAVVPHVAKTVDQKVLEVVRAAEQLVQPFTLDTSNGTNGENISSGKETKTTTIVMRKSVVNQPQQPNSPAGPRFNPSPLPSLDYTSSPSPSFNYVSSPVLGNLQLDNSRDLLLDPMGSQETNSERCKTAKDDQSSPSSAELDPAGLSFVEKRKKFEQAASAFPWPPPHNKNISRNVFHGGMQQSYDSDIEHAPSREKVHIPQTVVENYSESTPLSDSCREGLFGHNIDSDRIELDENSLNTTGLTTRENLADNISGTLTTIQSAKAERTEANLKQKGLEITDEKFSELSPDQQRAIQAEKRAAWRQARLKSLEEDAFRAQGVNIRAKKMNETLMEARPVSPVLTVVEIDLDNQSNKDCVLRPDHVTSENCRVLPYTNGGIEIENMGKNIRSLELNADVNGHAENDISYKEKEMVISENSSTSLVEIEEYPVGESSPAVVSVPGKKKKKRRSKKR</sequence>
<feature type="compositionally biased region" description="Pro residues" evidence="3">
    <location>
        <begin position="669"/>
        <end position="679"/>
    </location>
</feature>
<dbReference type="SUPFAM" id="SSF52058">
    <property type="entry name" value="L domain-like"/>
    <property type="match status" value="1"/>
</dbReference>
<feature type="region of interest" description="Disordered" evidence="3">
    <location>
        <begin position="617"/>
        <end position="707"/>
    </location>
</feature>
<evidence type="ECO:0000256" key="1">
    <source>
        <dbReference type="ARBA" id="ARBA00022614"/>
    </source>
</evidence>
<dbReference type="GeneID" id="106457552"/>
<feature type="compositionally biased region" description="Polar residues" evidence="3">
    <location>
        <begin position="1770"/>
        <end position="1783"/>
    </location>
</feature>
<feature type="compositionally biased region" description="Basic and acidic residues" evidence="3">
    <location>
        <begin position="648"/>
        <end position="667"/>
    </location>
</feature>
<feature type="compositionally biased region" description="Basic and acidic residues" evidence="3">
    <location>
        <begin position="854"/>
        <end position="902"/>
    </location>
</feature>
<feature type="compositionally biased region" description="Low complexity" evidence="3">
    <location>
        <begin position="1322"/>
        <end position="1343"/>
    </location>
</feature>
<feature type="region of interest" description="Disordered" evidence="3">
    <location>
        <begin position="926"/>
        <end position="1066"/>
    </location>
</feature>
<dbReference type="CDD" id="cd06703">
    <property type="entry name" value="PDZ2_Scribble-like"/>
    <property type="match status" value="1"/>
</dbReference>
<dbReference type="Pfam" id="PF00595">
    <property type="entry name" value="PDZ"/>
    <property type="match status" value="4"/>
</dbReference>
<dbReference type="SUPFAM" id="SSF50156">
    <property type="entry name" value="PDZ domain-like"/>
    <property type="match status" value="4"/>
</dbReference>
<dbReference type="InterPro" id="IPR050614">
    <property type="entry name" value="Synaptic_Scaffolding_LAP-MAGUK"/>
</dbReference>
<feature type="compositionally biased region" description="Basic and acidic residues" evidence="3">
    <location>
        <begin position="446"/>
        <end position="456"/>
    </location>
</feature>
<dbReference type="PANTHER" id="PTHR23119:SF50">
    <property type="entry name" value="PDZ DOMAIN-CONTAINING PROTEIN"/>
    <property type="match status" value="1"/>
</dbReference>
<proteinExistence type="predicted"/>
<feature type="compositionally biased region" description="Basic and acidic residues" evidence="3">
    <location>
        <begin position="1801"/>
        <end position="1810"/>
    </location>
</feature>
<feature type="compositionally biased region" description="Basic and acidic residues" evidence="3">
    <location>
        <begin position="473"/>
        <end position="487"/>
    </location>
</feature>
<dbReference type="InterPro" id="IPR036034">
    <property type="entry name" value="PDZ_sf"/>
</dbReference>
<feature type="compositionally biased region" description="Low complexity" evidence="3">
    <location>
        <begin position="928"/>
        <end position="990"/>
    </location>
</feature>
<feature type="region of interest" description="Disordered" evidence="3">
    <location>
        <begin position="1770"/>
        <end position="1823"/>
    </location>
</feature>
<feature type="compositionally biased region" description="Low complexity" evidence="3">
    <location>
        <begin position="693"/>
        <end position="707"/>
    </location>
</feature>
<keyword evidence="2" id="KW-0677">Repeat</keyword>
<feature type="region of interest" description="Disordered" evidence="3">
    <location>
        <begin position="1322"/>
        <end position="1352"/>
    </location>
</feature>
<protein>
    <submittedName>
        <fullName evidence="6">Protein lap4-like</fullName>
    </submittedName>
</protein>
<dbReference type="InterPro" id="IPR001478">
    <property type="entry name" value="PDZ"/>
</dbReference>
<dbReference type="PROSITE" id="PS50106">
    <property type="entry name" value="PDZ"/>
    <property type="match status" value="4"/>
</dbReference>
<name>A0ABM1S6K2_LIMPO</name>
<dbReference type="InterPro" id="IPR032675">
    <property type="entry name" value="LRR_dom_sf"/>
</dbReference>
<dbReference type="CDD" id="cd06702">
    <property type="entry name" value="PDZ3_Scribble-like"/>
    <property type="match status" value="1"/>
</dbReference>
<dbReference type="SMART" id="SM00364">
    <property type="entry name" value="LRR_BAC"/>
    <property type="match status" value="8"/>
</dbReference>
<dbReference type="Pfam" id="PF13855">
    <property type="entry name" value="LRR_8"/>
    <property type="match status" value="1"/>
</dbReference>
<dbReference type="CDD" id="cd06701">
    <property type="entry name" value="PDZ4_Scribble-like"/>
    <property type="match status" value="1"/>
</dbReference>
<feature type="compositionally biased region" description="Basic and acidic residues" evidence="3">
    <location>
        <begin position="497"/>
        <end position="515"/>
    </location>
</feature>
<keyword evidence="5" id="KW-1185">Reference proteome</keyword>
<dbReference type="Gene3D" id="3.80.10.10">
    <property type="entry name" value="Ribonuclease Inhibitor"/>
    <property type="match status" value="3"/>
</dbReference>
<keyword evidence="1" id="KW-0433">Leucine-rich repeat</keyword>
<dbReference type="InterPro" id="IPR003591">
    <property type="entry name" value="Leu-rich_rpt_typical-subtyp"/>
</dbReference>
<feature type="domain" description="PDZ" evidence="4">
    <location>
        <begin position="1566"/>
        <end position="1656"/>
    </location>
</feature>
<feature type="region of interest" description="Disordered" evidence="3">
    <location>
        <begin position="837"/>
        <end position="914"/>
    </location>
</feature>
<evidence type="ECO:0000259" key="4">
    <source>
        <dbReference type="PROSITE" id="PS50106"/>
    </source>
</evidence>
<evidence type="ECO:0000313" key="5">
    <source>
        <dbReference type="Proteomes" id="UP000694941"/>
    </source>
</evidence>
<feature type="compositionally biased region" description="Basic residues" evidence="3">
    <location>
        <begin position="628"/>
        <end position="645"/>
    </location>
</feature>
<dbReference type="Pfam" id="PF23598">
    <property type="entry name" value="LRR_14"/>
    <property type="match status" value="2"/>
</dbReference>
<evidence type="ECO:0000256" key="2">
    <source>
        <dbReference type="ARBA" id="ARBA00022737"/>
    </source>
</evidence>
<reference evidence="6" key="1">
    <citation type="submission" date="2025-08" db="UniProtKB">
        <authorList>
            <consortium name="RefSeq"/>
        </authorList>
    </citation>
    <scope>IDENTIFICATION</scope>
    <source>
        <tissue evidence="6">Muscle</tissue>
    </source>
</reference>
<dbReference type="PROSITE" id="PS51450">
    <property type="entry name" value="LRR"/>
    <property type="match status" value="4"/>
</dbReference>
<feature type="compositionally biased region" description="Basic residues" evidence="3">
    <location>
        <begin position="2274"/>
        <end position="2285"/>
    </location>
</feature>
<feature type="region of interest" description="Disordered" evidence="3">
    <location>
        <begin position="2260"/>
        <end position="2285"/>
    </location>
</feature>
<feature type="domain" description="PDZ" evidence="4">
    <location>
        <begin position="1674"/>
        <end position="1762"/>
    </location>
</feature>
<feature type="compositionally biased region" description="Polar residues" evidence="3">
    <location>
        <begin position="991"/>
        <end position="1066"/>
    </location>
</feature>
<feature type="region of interest" description="Disordered" evidence="3">
    <location>
        <begin position="537"/>
        <end position="581"/>
    </location>
</feature>
<feature type="compositionally biased region" description="Basic and acidic residues" evidence="3">
    <location>
        <begin position="1953"/>
        <end position="1964"/>
    </location>
</feature>
<dbReference type="InterPro" id="IPR055414">
    <property type="entry name" value="LRR_R13L4/SHOC2-like"/>
</dbReference>
<feature type="compositionally biased region" description="Polar residues" evidence="3">
    <location>
        <begin position="457"/>
        <end position="466"/>
    </location>
</feature>
<dbReference type="SMART" id="SM00369">
    <property type="entry name" value="LRR_TYP"/>
    <property type="match status" value="11"/>
</dbReference>
<feature type="domain" description="PDZ" evidence="4">
    <location>
        <begin position="1159"/>
        <end position="1247"/>
    </location>
</feature>
<dbReference type="Gene3D" id="2.30.42.10">
    <property type="match status" value="4"/>
</dbReference>
<feature type="compositionally biased region" description="Polar residues" evidence="3">
    <location>
        <begin position="568"/>
        <end position="581"/>
    </location>
</feature>
<feature type="domain" description="PDZ" evidence="4">
    <location>
        <begin position="716"/>
        <end position="803"/>
    </location>
</feature>
<feature type="compositionally biased region" description="Polar residues" evidence="3">
    <location>
        <begin position="1862"/>
        <end position="1899"/>
    </location>
</feature>